<reference evidence="2 3" key="1">
    <citation type="journal article" date="2004" name="J. Bacteriol.">
        <title>Comparative genomics of two Leptospira interrogans serovars reveals novel insights into physiology and pathogenesis.</title>
        <authorList>
            <person name="Nascimento A.L."/>
            <person name="Ko A.I."/>
            <person name="Martins E.A."/>
            <person name="Monteiro-Vitorello C.B."/>
            <person name="Ho P.L."/>
            <person name="Haake D.A."/>
            <person name="Verjovski-Almeida S."/>
            <person name="Hartskeerl R.A."/>
            <person name="Marques M.V."/>
            <person name="Oliveira M.C."/>
            <person name="Menck C.F."/>
            <person name="Leite L.C."/>
            <person name="Carrer H."/>
            <person name="Coutinho L.L."/>
            <person name="Degrave W.M."/>
            <person name="Dellagostin O.A."/>
            <person name="El-Dorry H."/>
            <person name="Ferro E.S."/>
            <person name="Ferro M.I."/>
            <person name="Furlan L.R."/>
            <person name="Gamberini M."/>
            <person name="Giglioti E.A."/>
            <person name="Goes-Neto A."/>
            <person name="Goldman G.H."/>
            <person name="Goldman M.H."/>
            <person name="Harakava R."/>
            <person name="Jeronimo S.M."/>
            <person name="Junqueira-De-Azevedo I.L."/>
            <person name="Kimura E.T."/>
            <person name="Kuramae E.E."/>
            <person name="Lemos E.G."/>
            <person name="Lemos M.V."/>
            <person name="Marino C.L."/>
            <person name="Nunes L.R."/>
            <person name="De Oliveira R.C."/>
            <person name="Pereira G.G."/>
            <person name="Reis M.S."/>
            <person name="Schriefer A."/>
            <person name="Siqueira W.J."/>
            <person name="Sommer P."/>
            <person name="Tsai S.M."/>
            <person name="Simpson A.J."/>
            <person name="Ferro J.A."/>
            <person name="Camargo L.E."/>
            <person name="Kitajima J.P."/>
            <person name="Setubal J.C."/>
            <person name="Van Sluys M.A."/>
        </authorList>
    </citation>
    <scope>NUCLEOTIDE SEQUENCE [LARGE SCALE GENOMIC DNA]</scope>
    <source>
        <strain evidence="2 3">Fiocruz L1-130</strain>
    </source>
</reference>
<keyword evidence="1" id="KW-1133">Transmembrane helix</keyword>
<protein>
    <recommendedName>
        <fullName evidence="4">Glycosyltransferase RgtA/B/C/D-like domain-containing protein</fullName>
    </recommendedName>
</protein>
<feature type="transmembrane region" description="Helical" evidence="1">
    <location>
        <begin position="242"/>
        <end position="262"/>
    </location>
</feature>
<organism evidence="2 3">
    <name type="scientific">Leptospira interrogans serogroup Icterohaemorrhagiae serovar copenhageni (strain Fiocruz L1-130)</name>
    <dbReference type="NCBI Taxonomy" id="267671"/>
    <lineage>
        <taxon>Bacteria</taxon>
        <taxon>Pseudomonadati</taxon>
        <taxon>Spirochaetota</taxon>
        <taxon>Spirochaetia</taxon>
        <taxon>Leptospirales</taxon>
        <taxon>Leptospiraceae</taxon>
        <taxon>Leptospira</taxon>
    </lineage>
</organism>
<evidence type="ECO:0000313" key="3">
    <source>
        <dbReference type="Proteomes" id="UP000007037"/>
    </source>
</evidence>
<feature type="transmembrane region" description="Helical" evidence="1">
    <location>
        <begin position="46"/>
        <end position="64"/>
    </location>
</feature>
<name>Q72R29_LEPIC</name>
<feature type="transmembrane region" description="Helical" evidence="1">
    <location>
        <begin position="125"/>
        <end position="143"/>
    </location>
</feature>
<evidence type="ECO:0000313" key="2">
    <source>
        <dbReference type="EMBL" id="AAS70505.1"/>
    </source>
</evidence>
<feature type="transmembrane region" description="Helical" evidence="1">
    <location>
        <begin position="214"/>
        <end position="230"/>
    </location>
</feature>
<dbReference type="EMBL" id="AE016823">
    <property type="protein sequence ID" value="AAS70505.1"/>
    <property type="molecule type" value="Genomic_DNA"/>
</dbReference>
<feature type="transmembrane region" description="Helical" evidence="1">
    <location>
        <begin position="390"/>
        <end position="406"/>
    </location>
</feature>
<dbReference type="Proteomes" id="UP000007037">
    <property type="component" value="Chromosome I"/>
</dbReference>
<evidence type="ECO:0000256" key="1">
    <source>
        <dbReference type="SAM" id="Phobius"/>
    </source>
</evidence>
<dbReference type="AlphaFoldDB" id="Q72R29"/>
<keyword evidence="1" id="KW-0472">Membrane</keyword>
<sequence length="605" mass="71673">MEKCRSFRLTRFWNVLILQGNSVKYKKTTLLPDIAYEKRNTILKRILYFAISVVLILFGVTTSYRMRWISDDAFISLRYAKNFADGKGLVFNEGEFVEGYTNFFWTILLIPFHLSNQIDPVEACYFFGILSFFGTCIYLILFCKKLSPIPFALSCFVLLYHNRIFATGGLETSLHGFILLSASYHLIYCRTTNFYKIIPGILLSSLSCLNRPDGILFHILAGIYIILKFLQESKSNHTNLRFDFSLVILCITYLLPVFYYIWKLEYYGNILPNTFYAKSGGSPRLTQGLIYLWYFLKMYYGMIPILGFVLVSFFWTIRKQWIRKNIEKDFRWILLVLFPILYAGYYTWIGGDFMFSRFYLPILPLIFVWTEQEILYLIQSHSKHKKTAYLILYSIPILILLRWDIYKGLSLPVVSGIADENQVYKRESMERIRNEILPWRKHFEKSKVRVAFAGSECFLIYYLNPILAIETETGLTDPIIARTEFKDLERVGHGKSIPLQYLKERNIHLILYSNGLPEKTEYNEFLTGNFSTPWRILTYSPSVMKELLKIPSFHAVDFESYLDTYRYEYRKLNVTQRKEKFSEFDSYYFKNGEDKNRREWYQNNL</sequence>
<feature type="transmembrane region" description="Helical" evidence="1">
    <location>
        <begin position="164"/>
        <end position="187"/>
    </location>
</feature>
<feature type="transmembrane region" description="Helical" evidence="1">
    <location>
        <begin position="298"/>
        <end position="317"/>
    </location>
</feature>
<dbReference type="HOGENOM" id="CLU_467558_0_0_12"/>
<keyword evidence="1" id="KW-0812">Transmembrane</keyword>
<proteinExistence type="predicted"/>
<accession>Q72R29</accession>
<dbReference type="KEGG" id="lic:LIC_11922"/>
<evidence type="ECO:0008006" key="4">
    <source>
        <dbReference type="Google" id="ProtNLM"/>
    </source>
</evidence>
<feature type="transmembrane region" description="Helical" evidence="1">
    <location>
        <begin position="329"/>
        <end position="346"/>
    </location>
</feature>
<feature type="transmembrane region" description="Helical" evidence="1">
    <location>
        <begin position="358"/>
        <end position="378"/>
    </location>
</feature>
<gene>
    <name evidence="2" type="ordered locus">LIC_11922</name>
</gene>